<keyword evidence="1" id="KW-0812">Transmembrane</keyword>
<dbReference type="InterPro" id="IPR058341">
    <property type="entry name" value="DUF8028"/>
</dbReference>
<keyword evidence="1" id="KW-0472">Membrane</keyword>
<protein>
    <submittedName>
        <fullName evidence="2">Uncharacterized protein</fullName>
    </submittedName>
</protein>
<evidence type="ECO:0000256" key="1">
    <source>
        <dbReference type="SAM" id="Phobius"/>
    </source>
</evidence>
<feature type="transmembrane region" description="Helical" evidence="1">
    <location>
        <begin position="20"/>
        <end position="38"/>
    </location>
</feature>
<proteinExistence type="predicted"/>
<reference evidence="2 3" key="1">
    <citation type="journal article" date="2019" name="Int. J. Syst. Evol. Microbiol.">
        <title>The Global Catalogue of Microorganisms (GCM) 10K type strain sequencing project: providing services to taxonomists for standard genome sequencing and annotation.</title>
        <authorList>
            <consortium name="The Broad Institute Genomics Platform"/>
            <consortium name="The Broad Institute Genome Sequencing Center for Infectious Disease"/>
            <person name="Wu L."/>
            <person name="Ma J."/>
        </authorList>
    </citation>
    <scope>NUCLEOTIDE SEQUENCE [LARGE SCALE GENOMIC DNA]</scope>
    <source>
        <strain evidence="2 3">CGMCC 1.12237</strain>
    </source>
</reference>
<name>A0ABD5RCJ7_9EURY</name>
<evidence type="ECO:0000313" key="3">
    <source>
        <dbReference type="Proteomes" id="UP001596201"/>
    </source>
</evidence>
<keyword evidence="1" id="KW-1133">Transmembrane helix</keyword>
<keyword evidence="3" id="KW-1185">Reference proteome</keyword>
<dbReference type="AlphaFoldDB" id="A0ABD5RCJ7"/>
<feature type="transmembrane region" description="Helical" evidence="1">
    <location>
        <begin position="69"/>
        <end position="88"/>
    </location>
</feature>
<gene>
    <name evidence="2" type="ORF">ACFPJ5_11105</name>
</gene>
<accession>A0ABD5RCJ7</accession>
<organism evidence="2 3">
    <name type="scientific">Salinirubrum litoreum</name>
    <dbReference type="NCBI Taxonomy" id="1126234"/>
    <lineage>
        <taxon>Archaea</taxon>
        <taxon>Methanobacteriati</taxon>
        <taxon>Methanobacteriota</taxon>
        <taxon>Stenosarchaea group</taxon>
        <taxon>Halobacteria</taxon>
        <taxon>Halobacteriales</taxon>
        <taxon>Haloferacaceae</taxon>
        <taxon>Salinirubrum</taxon>
    </lineage>
</organism>
<dbReference type="Pfam" id="PF26071">
    <property type="entry name" value="DUF8028"/>
    <property type="match status" value="1"/>
</dbReference>
<sequence>MRRTMSAPELSDQAVRTATDAPWVVVSLVTTLFQYVLLPVRAASFWLATILPFSYLPMLATGVVGEHPLGFLGLLSVNGVAFVLGQGYKRPA</sequence>
<dbReference type="EMBL" id="JBHSKX010000002">
    <property type="protein sequence ID" value="MFC5367488.1"/>
    <property type="molecule type" value="Genomic_DNA"/>
</dbReference>
<dbReference type="RefSeq" id="WP_227229741.1">
    <property type="nucleotide sequence ID" value="NZ_JAJCVJ010000002.1"/>
</dbReference>
<dbReference type="Proteomes" id="UP001596201">
    <property type="component" value="Unassembled WGS sequence"/>
</dbReference>
<evidence type="ECO:0000313" key="2">
    <source>
        <dbReference type="EMBL" id="MFC5367488.1"/>
    </source>
</evidence>
<comment type="caution">
    <text evidence="2">The sequence shown here is derived from an EMBL/GenBank/DDBJ whole genome shotgun (WGS) entry which is preliminary data.</text>
</comment>